<dbReference type="InterPro" id="IPR007712">
    <property type="entry name" value="RelE/ParE_toxin"/>
</dbReference>
<comment type="caution">
    <text evidence="2">The sequence shown here is derived from an EMBL/GenBank/DDBJ whole genome shotgun (WGS) entry which is preliminary data.</text>
</comment>
<evidence type="ECO:0000313" key="2">
    <source>
        <dbReference type="EMBL" id="OGH74219.1"/>
    </source>
</evidence>
<evidence type="ECO:0000256" key="1">
    <source>
        <dbReference type="ARBA" id="ARBA00022649"/>
    </source>
</evidence>
<protein>
    <recommendedName>
        <fullName evidence="4">Addiction module toxin RelE</fullName>
    </recommendedName>
</protein>
<keyword evidence="1" id="KW-1277">Toxin-antitoxin system</keyword>
<sequence length="62" mass="7357">MSLFLSEPFNKILENHPLKGEWKNFRSINITGDWRAVYRDLGDGKMEWVEFVEIGTHSELFK</sequence>
<name>A0A1F6MRC8_9BACT</name>
<dbReference type="InterPro" id="IPR035093">
    <property type="entry name" value="RelE/ParE_toxin_dom_sf"/>
</dbReference>
<dbReference type="STRING" id="1798692.A3G00_02270"/>
<dbReference type="InterPro" id="IPR004386">
    <property type="entry name" value="Toxin_YafQ-like"/>
</dbReference>
<organism evidence="2 3">
    <name type="scientific">Candidatus Magasanikbacteria bacterium RIFCSPLOWO2_12_FULL_43_12</name>
    <dbReference type="NCBI Taxonomy" id="1798692"/>
    <lineage>
        <taxon>Bacteria</taxon>
        <taxon>Candidatus Magasanikiibacteriota</taxon>
    </lineage>
</organism>
<dbReference type="Proteomes" id="UP000178347">
    <property type="component" value="Unassembled WGS sequence"/>
</dbReference>
<dbReference type="Pfam" id="PF15738">
    <property type="entry name" value="YafQ_toxin"/>
    <property type="match status" value="1"/>
</dbReference>
<evidence type="ECO:0008006" key="4">
    <source>
        <dbReference type="Google" id="ProtNLM"/>
    </source>
</evidence>
<gene>
    <name evidence="2" type="ORF">A3G00_02270</name>
</gene>
<dbReference type="SUPFAM" id="SSF143011">
    <property type="entry name" value="RelE-like"/>
    <property type="match status" value="1"/>
</dbReference>
<dbReference type="EMBL" id="MFQN01000023">
    <property type="protein sequence ID" value="OGH74219.1"/>
    <property type="molecule type" value="Genomic_DNA"/>
</dbReference>
<proteinExistence type="predicted"/>
<dbReference type="NCBIfam" id="TIGR02385">
    <property type="entry name" value="RelE_StbE"/>
    <property type="match status" value="1"/>
</dbReference>
<accession>A0A1F6MRC8</accession>
<dbReference type="Gene3D" id="3.30.2310.20">
    <property type="entry name" value="RelE-like"/>
    <property type="match status" value="1"/>
</dbReference>
<reference evidence="2 3" key="1">
    <citation type="journal article" date="2016" name="Nat. Commun.">
        <title>Thousands of microbial genomes shed light on interconnected biogeochemical processes in an aquifer system.</title>
        <authorList>
            <person name="Anantharaman K."/>
            <person name="Brown C.T."/>
            <person name="Hug L.A."/>
            <person name="Sharon I."/>
            <person name="Castelle C.J."/>
            <person name="Probst A.J."/>
            <person name="Thomas B.C."/>
            <person name="Singh A."/>
            <person name="Wilkins M.J."/>
            <person name="Karaoz U."/>
            <person name="Brodie E.L."/>
            <person name="Williams K.H."/>
            <person name="Hubbard S.S."/>
            <person name="Banfield J.F."/>
        </authorList>
    </citation>
    <scope>NUCLEOTIDE SEQUENCE [LARGE SCALE GENOMIC DNA]</scope>
</reference>
<evidence type="ECO:0000313" key="3">
    <source>
        <dbReference type="Proteomes" id="UP000178347"/>
    </source>
</evidence>
<dbReference type="AlphaFoldDB" id="A0A1F6MRC8"/>